<evidence type="ECO:0000259" key="2">
    <source>
        <dbReference type="Pfam" id="PF00850"/>
    </source>
</evidence>
<evidence type="ECO:0000313" key="3">
    <source>
        <dbReference type="EMBL" id="RAI39009.1"/>
    </source>
</evidence>
<dbReference type="PANTHER" id="PTHR10625:SF10">
    <property type="entry name" value="HISTONE DEACETYLASE HDAC1"/>
    <property type="match status" value="1"/>
</dbReference>
<dbReference type="PRINTS" id="PR01270">
    <property type="entry name" value="HDASUPER"/>
</dbReference>
<reference evidence="3 4" key="1">
    <citation type="submission" date="2017-07" db="EMBL/GenBank/DDBJ databases">
        <title>Draft Genome Sequences of Select Purple Nonsulfur Bacteria.</title>
        <authorList>
            <person name="Lasarre B."/>
            <person name="Mckinlay J.B."/>
        </authorList>
    </citation>
    <scope>NUCLEOTIDE SEQUENCE [LARGE SCALE GENOMIC DNA]</scope>
    <source>
        <strain evidence="3 4">DSM 11907</strain>
    </source>
</reference>
<dbReference type="InterPro" id="IPR000286">
    <property type="entry name" value="HDACs"/>
</dbReference>
<feature type="domain" description="Histone deacetylase" evidence="2">
    <location>
        <begin position="121"/>
        <end position="407"/>
    </location>
</feature>
<evidence type="ECO:0000256" key="1">
    <source>
        <dbReference type="ARBA" id="ARBA00005947"/>
    </source>
</evidence>
<dbReference type="OrthoDB" id="9808367at2"/>
<dbReference type="Pfam" id="PF00850">
    <property type="entry name" value="Hist_deacetyl"/>
    <property type="match status" value="1"/>
</dbReference>
<protein>
    <submittedName>
        <fullName evidence="3">Acetoin utilization protein</fullName>
    </submittedName>
</protein>
<proteinExistence type="inferred from homology"/>
<dbReference type="GO" id="GO:0004407">
    <property type="term" value="F:histone deacetylase activity"/>
    <property type="evidence" value="ECO:0007669"/>
    <property type="project" value="TreeGrafter"/>
</dbReference>
<dbReference type="Proteomes" id="UP000248863">
    <property type="component" value="Unassembled WGS sequence"/>
</dbReference>
<comment type="similarity">
    <text evidence="1">Belongs to the histone deacetylase family.</text>
</comment>
<dbReference type="SUPFAM" id="SSF52768">
    <property type="entry name" value="Arginase/deacetylase"/>
    <property type="match status" value="1"/>
</dbReference>
<dbReference type="InterPro" id="IPR037138">
    <property type="entry name" value="His_deacetylse_dom_sf"/>
</dbReference>
<sequence length="410" mass="44597">MAESKSAALPLGYAPRRRPFAGATILRRPVRINRAVARPAEFREPGRRDVRTAARPLGVRRPCDTPPAGGAPGRHAPAAKILLTPGHRQRDMVEIPSPMHPMTTLYITHPAALDHIPPLGHPERPDRIRVVDRVLEQEAFQSLARDQAPVCAIDRIALCHTQDYIDAIREAAPTEGMVQLDSDTSMSPGTYEAALRAVGGAVLAVDEVMTGRVANAFCAMRPPGHHAEITQPMGFCFFNNAAIAARHARDRHGAERVAVIDFDVHHGNGTQDILWADRNVMYCSTHEMPLYPGTGAASERGEHGTIVNAPLRAGDGGDEFQEAFESVIIPRLLGFRPDLVVLSAGFDAHMRDPLANINLLEPDYTWVTKRMMDVADTCCGGRLVSLLEGGYDLQGLARSVAVHVTALMRG</sequence>
<gene>
    <name evidence="3" type="ORF">CH338_10760</name>
</gene>
<dbReference type="InterPro" id="IPR023801">
    <property type="entry name" value="His_deacetylse_dom"/>
</dbReference>
<dbReference type="PANTHER" id="PTHR10625">
    <property type="entry name" value="HISTONE DEACETYLASE HDAC1-RELATED"/>
    <property type="match status" value="1"/>
</dbReference>
<evidence type="ECO:0000313" key="4">
    <source>
        <dbReference type="Proteomes" id="UP000248863"/>
    </source>
</evidence>
<dbReference type="GO" id="GO:0040029">
    <property type="term" value="P:epigenetic regulation of gene expression"/>
    <property type="evidence" value="ECO:0007669"/>
    <property type="project" value="TreeGrafter"/>
</dbReference>
<dbReference type="Gene3D" id="3.40.800.20">
    <property type="entry name" value="Histone deacetylase domain"/>
    <property type="match status" value="1"/>
</dbReference>
<keyword evidence="4" id="KW-1185">Reference proteome</keyword>
<dbReference type="AlphaFoldDB" id="A0A327KJV9"/>
<accession>A0A327KJV9</accession>
<comment type="caution">
    <text evidence="3">The sequence shown here is derived from an EMBL/GenBank/DDBJ whole genome shotgun (WGS) entry which is preliminary data.</text>
</comment>
<dbReference type="CDD" id="cd11599">
    <property type="entry name" value="HDAC_classII_2"/>
    <property type="match status" value="1"/>
</dbReference>
<name>A0A327KJV9_9BRAD</name>
<dbReference type="InterPro" id="IPR023696">
    <property type="entry name" value="Ureohydrolase_dom_sf"/>
</dbReference>
<organism evidence="3 4">
    <name type="scientific">Rhodoplanes elegans</name>
    <dbReference type="NCBI Taxonomy" id="29408"/>
    <lineage>
        <taxon>Bacteria</taxon>
        <taxon>Pseudomonadati</taxon>
        <taxon>Pseudomonadota</taxon>
        <taxon>Alphaproteobacteria</taxon>
        <taxon>Hyphomicrobiales</taxon>
        <taxon>Nitrobacteraceae</taxon>
        <taxon>Rhodoplanes</taxon>
    </lineage>
</organism>
<dbReference type="EMBL" id="NPEU01000094">
    <property type="protein sequence ID" value="RAI39009.1"/>
    <property type="molecule type" value="Genomic_DNA"/>
</dbReference>